<dbReference type="InterPro" id="IPR055222">
    <property type="entry name" value="PRISE-like_Rossmann-fold"/>
</dbReference>
<proteinExistence type="predicted"/>
<dbReference type="SUPFAM" id="SSF51735">
    <property type="entry name" value="NAD(P)-binding Rossmann-fold domains"/>
    <property type="match status" value="1"/>
</dbReference>
<evidence type="ECO:0000259" key="1">
    <source>
        <dbReference type="Pfam" id="PF22917"/>
    </source>
</evidence>
<name>B6QLV1_TALMQ</name>
<dbReference type="PANTHER" id="PTHR32487">
    <property type="entry name" value="3-OXO-DELTA(4,5)-STEROID 5-BETA-REDUCTASE"/>
    <property type="match status" value="1"/>
</dbReference>
<dbReference type="HOGENOM" id="CLU_030125_1_0_1"/>
<feature type="domain" description="PRISE-like Rossmann-fold" evidence="1">
    <location>
        <begin position="4"/>
        <end position="273"/>
    </location>
</feature>
<dbReference type="PhylomeDB" id="B6QLV1"/>
<dbReference type="Pfam" id="PF22917">
    <property type="entry name" value="PRISE"/>
    <property type="match status" value="1"/>
</dbReference>
<dbReference type="CDD" id="cd08948">
    <property type="entry name" value="5beta-POR_like_SDR_a"/>
    <property type="match status" value="1"/>
</dbReference>
<evidence type="ECO:0000313" key="2">
    <source>
        <dbReference type="EMBL" id="EEA22078.1"/>
    </source>
</evidence>
<keyword evidence="3" id="KW-1185">Reference proteome</keyword>
<accession>B6QLV1</accession>
<protein>
    <submittedName>
        <fullName evidence="2">NAD dependent epimerase/dehydratase family protein</fullName>
    </submittedName>
</protein>
<sequence length="421" mass="47289">MPTALVTGATGISGHAIVEHIVKLPDWTKVVTLSRSRQVTPHSKVTHLTADLLNDPTTSLIDLFRADAQEIDYVFFSAYLANPDEDKASEINTGMLRNFINALRKSGAIKSIKRIILVTGLKQYGVHLGQPKQPMHESDPWIEGESWPKNFYYDQQRLLANAAKEDGDKWTWAVTYPQDILGVACGNFMNLATALGLFASVSAISGQGEIPFPGAKGTYLAFNTWTSARLHAEFCVWAALTPEAANQGFNVVNGDTESWHNLWPRLVERFGGKIPPVMFPNEPSGKGYADFEAWHAVSPFTPAIAYHEERIGLKGEFSGTHNENHQQIDTVKWSQRPEVLEKWKLLSDKFKLEEETWEQATWRFMSLLLSREFSCVVSMSKARKLGWTGYKDTWEAFEETFDALEKEGILPPAGQLKELRV</sequence>
<organism evidence="2 3">
    <name type="scientific">Talaromyces marneffei (strain ATCC 18224 / CBS 334.59 / QM 7333)</name>
    <name type="common">Penicillium marneffei</name>
    <dbReference type="NCBI Taxonomy" id="441960"/>
    <lineage>
        <taxon>Eukaryota</taxon>
        <taxon>Fungi</taxon>
        <taxon>Dikarya</taxon>
        <taxon>Ascomycota</taxon>
        <taxon>Pezizomycotina</taxon>
        <taxon>Eurotiomycetes</taxon>
        <taxon>Eurotiomycetidae</taxon>
        <taxon>Eurotiales</taxon>
        <taxon>Trichocomaceae</taxon>
        <taxon>Talaromyces</taxon>
        <taxon>Talaromyces sect. Talaromyces</taxon>
    </lineage>
</organism>
<dbReference type="InterPro" id="IPR036291">
    <property type="entry name" value="NAD(P)-bd_dom_sf"/>
</dbReference>
<dbReference type="OrthoDB" id="1731983at2759"/>
<dbReference type="AlphaFoldDB" id="B6QLV1"/>
<reference evidence="3" key="1">
    <citation type="journal article" date="2015" name="Genome Announc.">
        <title>Genome sequence of the AIDS-associated pathogen Penicillium marneffei (ATCC18224) and its near taxonomic relative Talaromyces stipitatus (ATCC10500).</title>
        <authorList>
            <person name="Nierman W.C."/>
            <person name="Fedorova-Abrams N.D."/>
            <person name="Andrianopoulos A."/>
        </authorList>
    </citation>
    <scope>NUCLEOTIDE SEQUENCE [LARGE SCALE GENOMIC DNA]</scope>
    <source>
        <strain evidence="3">ATCC 18224 / CBS 334.59 / QM 7333</strain>
    </source>
</reference>
<gene>
    <name evidence="2" type="ORF">PMAA_058580</name>
</gene>
<dbReference type="VEuPathDB" id="FungiDB:PMAA_058580"/>
<evidence type="ECO:0000313" key="3">
    <source>
        <dbReference type="Proteomes" id="UP000001294"/>
    </source>
</evidence>
<dbReference type="Gene3D" id="3.40.50.720">
    <property type="entry name" value="NAD(P)-binding Rossmann-like Domain"/>
    <property type="match status" value="1"/>
</dbReference>
<dbReference type="Proteomes" id="UP000001294">
    <property type="component" value="Unassembled WGS sequence"/>
</dbReference>
<dbReference type="EMBL" id="DS995903">
    <property type="protein sequence ID" value="EEA22078.1"/>
    <property type="molecule type" value="Genomic_DNA"/>
</dbReference>
<dbReference type="PANTHER" id="PTHR32487:SF0">
    <property type="entry name" value="3-OXO-DELTA(4,5)-STEROID 5-BETA-REDUCTASE"/>
    <property type="match status" value="1"/>
</dbReference>